<evidence type="ECO:0000313" key="2">
    <source>
        <dbReference type="Proteomes" id="UP001556617"/>
    </source>
</evidence>
<keyword evidence="2" id="KW-1185">Reference proteome</keyword>
<evidence type="ECO:0000313" key="1">
    <source>
        <dbReference type="EMBL" id="MEX0380278.1"/>
    </source>
</evidence>
<gene>
    <name evidence="1" type="ORF">AB3K24_02770</name>
</gene>
<accession>A0ABV3S2I8</accession>
<dbReference type="RefSeq" id="WP_367973693.1">
    <property type="nucleotide sequence ID" value="NZ_JBFPEQ010000001.1"/>
</dbReference>
<proteinExistence type="predicted"/>
<organism evidence="1 2">
    <name type="scientific">Leuconostoc aquikimchii</name>
    <dbReference type="NCBI Taxonomy" id="3236804"/>
    <lineage>
        <taxon>Bacteria</taxon>
        <taxon>Bacillati</taxon>
        <taxon>Bacillota</taxon>
        <taxon>Bacilli</taxon>
        <taxon>Lactobacillales</taxon>
        <taxon>Lactobacillaceae</taxon>
        <taxon>Leuconostoc</taxon>
    </lineage>
</organism>
<protein>
    <submittedName>
        <fullName evidence="1">Uncharacterized protein</fullName>
    </submittedName>
</protein>
<dbReference type="Proteomes" id="UP001556617">
    <property type="component" value="Unassembled WGS sequence"/>
</dbReference>
<reference evidence="1 2" key="1">
    <citation type="submission" date="2024-07" db="EMBL/GenBank/DDBJ databases">
        <authorList>
            <person name="Yun M."/>
        </authorList>
    </citation>
    <scope>NUCLEOTIDE SEQUENCE [LARGE SCALE GENOMIC DNA]</scope>
    <source>
        <strain evidence="1 2">MS01</strain>
    </source>
</reference>
<comment type="caution">
    <text evidence="1">The sequence shown here is derived from an EMBL/GenBank/DDBJ whole genome shotgun (WGS) entry which is preliminary data.</text>
</comment>
<dbReference type="EMBL" id="JBFPER010000001">
    <property type="protein sequence ID" value="MEX0380278.1"/>
    <property type="molecule type" value="Genomic_DNA"/>
</dbReference>
<name>A0ABV3S2I8_9LACO</name>
<sequence>MQNYLIQHPIEFHIQRIVTLIKRFSIPKKRVPLKRQLSADELIARLELALNSDTPTTIQVNSSLLNEEVFNLFGYIYQNNQGEILIQSPKTHHMTFVLPGTIRHLSIH</sequence>